<evidence type="ECO:0000313" key="3">
    <source>
        <dbReference type="Proteomes" id="UP001595891"/>
    </source>
</evidence>
<dbReference type="RefSeq" id="WP_262846977.1">
    <property type="nucleotide sequence ID" value="NZ_JANZYP010000055.1"/>
</dbReference>
<dbReference type="Proteomes" id="UP001595891">
    <property type="component" value="Unassembled WGS sequence"/>
</dbReference>
<dbReference type="SUPFAM" id="SSF51445">
    <property type="entry name" value="(Trans)glycosidases"/>
    <property type="match status" value="1"/>
</dbReference>
<keyword evidence="1" id="KW-0732">Signal</keyword>
<evidence type="ECO:0008006" key="4">
    <source>
        <dbReference type="Google" id="ProtNLM"/>
    </source>
</evidence>
<proteinExistence type="predicted"/>
<organism evidence="2 3">
    <name type="scientific">Sphaerisporangium corydalis</name>
    <dbReference type="NCBI Taxonomy" id="1441875"/>
    <lineage>
        <taxon>Bacteria</taxon>
        <taxon>Bacillati</taxon>
        <taxon>Actinomycetota</taxon>
        <taxon>Actinomycetes</taxon>
        <taxon>Streptosporangiales</taxon>
        <taxon>Streptosporangiaceae</taxon>
        <taxon>Sphaerisporangium</taxon>
    </lineage>
</organism>
<dbReference type="EMBL" id="JBHSFN010000007">
    <property type="protein sequence ID" value="MFC4587002.1"/>
    <property type="molecule type" value="Genomic_DNA"/>
</dbReference>
<dbReference type="Gene3D" id="3.20.20.80">
    <property type="entry name" value="Glycosidases"/>
    <property type="match status" value="1"/>
</dbReference>
<sequence length="724" mass="74331">MRFTPRTARHALARLLTVLLLACGLAAPGRADAAAPVLTVDLSATTGPVTGAGAGFLYGLSQDGRGPADHLLAPLAPTSARGGGARLDGHGWVGDGYAAGNGYRVRIDSALSQARRLRTAPYSAAYHLLVSDVWGADTTQPGSTVYPCAGGDCANWLAFLGRVTADVRASGQTVMFDIWNEPAGAFFPPGFGTVQYFQMWDTAVREIRRLLPGAAIVGPSQAGFYPGDIATFLGHVKAAGTVPDVLNWHFSTDPAADAQTARNSLAAAGISGVRLSMNEYLFSPQQRAGVQAWHLARIARSGLVTADHAIWTDCCVAGTLDSTLVPVGGTLRPTGQWWVYKAYAELTGRLATVTGGAGSVDAVAAADQARARAGILVGDSSGNTGPVTLALTGLGATPWLSGPQGVRVVVQRIPDQNPLAQPVVVGSQTLPPGTTSAQVPVTWQAANDAYYVTLTPATTASATVDGAATAAGPHQFTYGAGWSQTSGVADMYAGTANWSHTAGSTALLRFTGGQVALRAVRDTDQGRMLVSVDGSVPVTVDDYAPARNASAVVWTSPVLDPGPHVVVITVAPDRNPASTGQNIALDRADVGQPQVTRVDANATTGTHFTYGSGWGVTTGVPDMYAGTANWSFTAGSVARLAFTGTRVALHAVKDADQAIMTVAVDGGAPVQVDDYAPVRNASGVVWTSAVLAAGAHTLTVTVTGARDPASTGGNIALDSADIYP</sequence>
<keyword evidence="3" id="KW-1185">Reference proteome</keyword>
<feature type="signal peptide" evidence="1">
    <location>
        <begin position="1"/>
        <end position="33"/>
    </location>
</feature>
<accession>A0ABV9EEH8</accession>
<gene>
    <name evidence="2" type="ORF">ACFO8L_13000</name>
</gene>
<comment type="caution">
    <text evidence="2">The sequence shown here is derived from an EMBL/GenBank/DDBJ whole genome shotgun (WGS) entry which is preliminary data.</text>
</comment>
<evidence type="ECO:0000313" key="2">
    <source>
        <dbReference type="EMBL" id="MFC4587002.1"/>
    </source>
</evidence>
<dbReference type="InterPro" id="IPR017853">
    <property type="entry name" value="GH"/>
</dbReference>
<dbReference type="Gene3D" id="2.60.120.260">
    <property type="entry name" value="Galactose-binding domain-like"/>
    <property type="match status" value="2"/>
</dbReference>
<protein>
    <recommendedName>
        <fullName evidence="4">Beta-xylosidase</fullName>
    </recommendedName>
</protein>
<reference evidence="3" key="1">
    <citation type="journal article" date="2019" name="Int. J. Syst. Evol. Microbiol.">
        <title>The Global Catalogue of Microorganisms (GCM) 10K type strain sequencing project: providing services to taxonomists for standard genome sequencing and annotation.</title>
        <authorList>
            <consortium name="The Broad Institute Genomics Platform"/>
            <consortium name="The Broad Institute Genome Sequencing Center for Infectious Disease"/>
            <person name="Wu L."/>
            <person name="Ma J."/>
        </authorList>
    </citation>
    <scope>NUCLEOTIDE SEQUENCE [LARGE SCALE GENOMIC DNA]</scope>
    <source>
        <strain evidence="3">CCUG 49560</strain>
    </source>
</reference>
<evidence type="ECO:0000256" key="1">
    <source>
        <dbReference type="SAM" id="SignalP"/>
    </source>
</evidence>
<feature type="chain" id="PRO_5045220197" description="Beta-xylosidase" evidence="1">
    <location>
        <begin position="34"/>
        <end position="724"/>
    </location>
</feature>
<name>A0ABV9EEH8_9ACTN</name>